<dbReference type="PROSITE" id="PS50033">
    <property type="entry name" value="UBX"/>
    <property type="match status" value="1"/>
</dbReference>
<dbReference type="GO" id="GO:0005737">
    <property type="term" value="C:cytoplasm"/>
    <property type="evidence" value="ECO:0007669"/>
    <property type="project" value="TreeGrafter"/>
</dbReference>
<dbReference type="CDD" id="cd10460">
    <property type="entry name" value="PUB_UBXD1"/>
    <property type="match status" value="1"/>
</dbReference>
<dbReference type="CDD" id="cd16119">
    <property type="entry name" value="UBX_UBXN6"/>
    <property type="match status" value="1"/>
</dbReference>
<evidence type="ECO:0000256" key="1">
    <source>
        <dbReference type="ARBA" id="ARBA00004170"/>
    </source>
</evidence>
<dbReference type="InterPro" id="IPR018997">
    <property type="entry name" value="PUB_domain"/>
</dbReference>
<evidence type="ECO:0000256" key="8">
    <source>
        <dbReference type="SAM" id="Coils"/>
    </source>
</evidence>
<dbReference type="InterPro" id="IPR001012">
    <property type="entry name" value="UBX_dom"/>
</dbReference>
<dbReference type="GO" id="GO:0006950">
    <property type="term" value="P:response to stress"/>
    <property type="evidence" value="ECO:0007669"/>
    <property type="project" value="UniProtKB-ARBA"/>
</dbReference>
<evidence type="ECO:0000256" key="2">
    <source>
        <dbReference type="ARBA" id="ARBA00022786"/>
    </source>
</evidence>
<dbReference type="Proteomes" id="UP001066276">
    <property type="component" value="Chromosome 12"/>
</dbReference>
<dbReference type="AlphaFoldDB" id="A0AAV7L122"/>
<evidence type="ECO:0000256" key="6">
    <source>
        <dbReference type="ARBA" id="ARBA00070523"/>
    </source>
</evidence>
<dbReference type="FunFam" id="3.10.20.90:FF:000185">
    <property type="entry name" value="UBX domain-containing protein 6"/>
    <property type="match status" value="1"/>
</dbReference>
<dbReference type="EMBL" id="JANPWB010000016">
    <property type="protein sequence ID" value="KAJ1085245.1"/>
    <property type="molecule type" value="Genomic_DNA"/>
</dbReference>
<dbReference type="SMART" id="SM00166">
    <property type="entry name" value="UBX"/>
    <property type="match status" value="1"/>
</dbReference>
<feature type="coiled-coil region" evidence="8">
    <location>
        <begin position="298"/>
        <end position="325"/>
    </location>
</feature>
<dbReference type="InterPro" id="IPR042774">
    <property type="entry name" value="UBXN6_PUB"/>
</dbReference>
<dbReference type="SMART" id="SM00580">
    <property type="entry name" value="PUG"/>
    <property type="match status" value="1"/>
</dbReference>
<evidence type="ECO:0000259" key="10">
    <source>
        <dbReference type="PROSITE" id="PS50033"/>
    </source>
</evidence>
<dbReference type="SUPFAM" id="SSF143503">
    <property type="entry name" value="PUG domain-like"/>
    <property type="match status" value="1"/>
</dbReference>
<evidence type="ECO:0000313" key="12">
    <source>
        <dbReference type="Proteomes" id="UP001066276"/>
    </source>
</evidence>
<dbReference type="Gene3D" id="3.10.20.90">
    <property type="entry name" value="Phosphatidylinositol 3-kinase Catalytic Subunit, Chain A, domain 1"/>
    <property type="match status" value="1"/>
</dbReference>
<protein>
    <recommendedName>
        <fullName evidence="6">UBX domain-containing protein 6</fullName>
    </recommendedName>
    <alternativeName>
        <fullName evidence="7">UBX domain-containing protein 1</fullName>
    </alternativeName>
</protein>
<dbReference type="SUPFAM" id="SSF54236">
    <property type="entry name" value="Ubiquitin-like"/>
    <property type="match status" value="1"/>
</dbReference>
<dbReference type="PANTHER" id="PTHR23153">
    <property type="entry name" value="UBX-RELATED"/>
    <property type="match status" value="1"/>
</dbReference>
<dbReference type="Gene3D" id="1.20.58.2190">
    <property type="match status" value="1"/>
</dbReference>
<comment type="caution">
    <text evidence="11">The sequence shown here is derived from an EMBL/GenBank/DDBJ whole genome shotgun (WGS) entry which is preliminary data.</text>
</comment>
<dbReference type="InterPro" id="IPR029071">
    <property type="entry name" value="Ubiquitin-like_domsf"/>
</dbReference>
<dbReference type="InterPro" id="IPR036339">
    <property type="entry name" value="PUB-like_dom_sf"/>
</dbReference>
<dbReference type="PANTHER" id="PTHR23153:SF38">
    <property type="entry name" value="UBX DOMAIN-CONTAINING PROTEIN 6"/>
    <property type="match status" value="1"/>
</dbReference>
<comment type="function">
    <text evidence="4">May negatively regulate the ATPase activity of VCP, an ATP-driven segregase that associates with different cofactors to control a wide variety of cellular processes. As a cofactor of VCP, it may play a role in the transport of CAV1 to lysosomes for degradation. It may also play a role in endoplasmic reticulum-associated degradation (ERAD) of misfolded proteins. Together with VCP and other cofactors, it may play a role in macroautophagy, regulating for instance the clearance of damaged lysosomes.</text>
</comment>
<keyword evidence="8" id="KW-0175">Coiled coil</keyword>
<feature type="region of interest" description="Disordered" evidence="9">
    <location>
        <begin position="15"/>
        <end position="55"/>
    </location>
</feature>
<proteinExistence type="predicted"/>
<evidence type="ECO:0000256" key="9">
    <source>
        <dbReference type="SAM" id="MobiDB-lite"/>
    </source>
</evidence>
<dbReference type="Pfam" id="PF00789">
    <property type="entry name" value="UBX"/>
    <property type="match status" value="1"/>
</dbReference>
<evidence type="ECO:0000256" key="3">
    <source>
        <dbReference type="ARBA" id="ARBA00023136"/>
    </source>
</evidence>
<reference evidence="11" key="1">
    <citation type="journal article" date="2022" name="bioRxiv">
        <title>Sequencing and chromosome-scale assembly of the giantPleurodeles waltlgenome.</title>
        <authorList>
            <person name="Brown T."/>
            <person name="Elewa A."/>
            <person name="Iarovenko S."/>
            <person name="Subramanian E."/>
            <person name="Araus A.J."/>
            <person name="Petzold A."/>
            <person name="Susuki M."/>
            <person name="Suzuki K.-i.T."/>
            <person name="Hayashi T."/>
            <person name="Toyoda A."/>
            <person name="Oliveira C."/>
            <person name="Osipova E."/>
            <person name="Leigh N.D."/>
            <person name="Simon A."/>
            <person name="Yun M.H."/>
        </authorList>
    </citation>
    <scope>NUCLEOTIDE SEQUENCE</scope>
    <source>
        <strain evidence="11">20211129_DDA</strain>
        <tissue evidence="11">Liver</tissue>
    </source>
</reference>
<name>A0AAV7L122_PLEWA</name>
<evidence type="ECO:0000256" key="7">
    <source>
        <dbReference type="ARBA" id="ARBA00075815"/>
    </source>
</evidence>
<gene>
    <name evidence="11" type="ORF">NDU88_005378</name>
</gene>
<comment type="subunit">
    <text evidence="5">Interacts with VCP through the PUB domain (via C-terminus) and VIM motif (via N-terminus); the interaction is direct. Forms a ternary complex with CAV1 and VCP. Interacts with SYVN1. Interacts with HERPUD1. Interacts with VCPKMT. May interact with DERL1. Interacts with PLAA, VCP and YOD1; may form a complex involved in macroautophagy. Interacts with LMAN1.</text>
</comment>
<organism evidence="11 12">
    <name type="scientific">Pleurodeles waltl</name>
    <name type="common">Iberian ribbed newt</name>
    <dbReference type="NCBI Taxonomy" id="8319"/>
    <lineage>
        <taxon>Eukaryota</taxon>
        <taxon>Metazoa</taxon>
        <taxon>Chordata</taxon>
        <taxon>Craniata</taxon>
        <taxon>Vertebrata</taxon>
        <taxon>Euteleostomi</taxon>
        <taxon>Amphibia</taxon>
        <taxon>Batrachia</taxon>
        <taxon>Caudata</taxon>
        <taxon>Salamandroidea</taxon>
        <taxon>Salamandridae</taxon>
        <taxon>Pleurodelinae</taxon>
        <taxon>Pleurodeles</taxon>
    </lineage>
</organism>
<feature type="compositionally biased region" description="Basic and acidic residues" evidence="9">
    <location>
        <begin position="22"/>
        <end position="42"/>
    </location>
</feature>
<keyword evidence="12" id="KW-1185">Reference proteome</keyword>
<evidence type="ECO:0000256" key="5">
    <source>
        <dbReference type="ARBA" id="ARBA00065525"/>
    </source>
</evidence>
<keyword evidence="3" id="KW-0472">Membrane</keyword>
<keyword evidence="2" id="KW-0833">Ubl conjugation pathway</keyword>
<dbReference type="GO" id="GO:0016020">
    <property type="term" value="C:membrane"/>
    <property type="evidence" value="ECO:0007669"/>
    <property type="project" value="UniProtKB-SubCell"/>
</dbReference>
<evidence type="ECO:0000313" key="11">
    <source>
        <dbReference type="EMBL" id="KAJ1085245.1"/>
    </source>
</evidence>
<sequence length="439" mass="49984">MKKFIQGIKSDIKFKSAGPGHKLTEDSREKLPNEKLAKEPSKSSHTASEGAQMAATAALARIETKQAKSKLPTSQEVIRTKVKKELEAEAAAAVKPRTSSSEEESTAHKDNCVFSVSGVYFTCPLTGATLRKNQRDAHIREAILLYFSEDPISASIMKIHTFNRDNEKVKLGTETMAKYLENIHKHPEEEKYRKIRITNKVFQERIACLEGSQEFFQAIGFEKKMLPLEGQESEEEFFVLKEEALEKLSDLEQYRENLLSAEPVRAMLDRNMQIFQPSTQASQFELPEDFYNLSITEIEREQKLRAEATERNSMLRTKAMREKEEKREMRKYNYTLLRVRLPDGLIMQGTFYARERVSALMEFVRAALENDWMPFELLGPGGQKLEDENTPFNECGLVPAALLTFQWDTAVMKDVEAAGATSSMNVLKTELLADVQTLS</sequence>
<accession>A0AAV7L122</accession>
<evidence type="ECO:0000256" key="4">
    <source>
        <dbReference type="ARBA" id="ARBA00059509"/>
    </source>
</evidence>
<feature type="domain" description="UBX" evidence="10">
    <location>
        <begin position="330"/>
        <end position="405"/>
    </location>
</feature>
<dbReference type="Pfam" id="PF09409">
    <property type="entry name" value="PUB"/>
    <property type="match status" value="1"/>
</dbReference>
<comment type="subcellular location">
    <subcellularLocation>
        <location evidence="1">Membrane</location>
        <topology evidence="1">Peripheral membrane protein</topology>
    </subcellularLocation>
</comment>